<feature type="region of interest" description="Disordered" evidence="2">
    <location>
        <begin position="244"/>
        <end position="315"/>
    </location>
</feature>
<dbReference type="InterPro" id="IPR046347">
    <property type="entry name" value="bZIP_sf"/>
</dbReference>
<dbReference type="PROSITE" id="PS50217">
    <property type="entry name" value="BZIP"/>
    <property type="match status" value="1"/>
</dbReference>
<dbReference type="STRING" id="56646.A0A2L2TXD4"/>
<evidence type="ECO:0000256" key="1">
    <source>
        <dbReference type="SAM" id="Coils"/>
    </source>
</evidence>
<protein>
    <recommendedName>
        <fullName evidence="3">BZIP domain-containing protein</fullName>
    </recommendedName>
</protein>
<name>A0A2L2TXD4_9HYPO</name>
<dbReference type="SMART" id="SM00338">
    <property type="entry name" value="BRLZ"/>
    <property type="match status" value="1"/>
</dbReference>
<keyword evidence="5" id="KW-1185">Reference proteome</keyword>
<feature type="compositionally biased region" description="Polar residues" evidence="2">
    <location>
        <begin position="335"/>
        <end position="347"/>
    </location>
</feature>
<feature type="region of interest" description="Disordered" evidence="2">
    <location>
        <begin position="330"/>
        <end position="386"/>
    </location>
</feature>
<feature type="compositionally biased region" description="Low complexity" evidence="2">
    <location>
        <begin position="273"/>
        <end position="299"/>
    </location>
</feature>
<dbReference type="Gene3D" id="1.20.5.170">
    <property type="match status" value="1"/>
</dbReference>
<evidence type="ECO:0000313" key="5">
    <source>
        <dbReference type="Proteomes" id="UP000245910"/>
    </source>
</evidence>
<feature type="compositionally biased region" description="Basic and acidic residues" evidence="2">
    <location>
        <begin position="361"/>
        <end position="378"/>
    </location>
</feature>
<proteinExistence type="predicted"/>
<feature type="coiled-coil region" evidence="1">
    <location>
        <begin position="396"/>
        <end position="430"/>
    </location>
</feature>
<dbReference type="EMBL" id="LN649229">
    <property type="protein sequence ID" value="CEI65365.1"/>
    <property type="molecule type" value="Genomic_DNA"/>
</dbReference>
<sequence length="664" mass="73627">MLWITVAYGSLHRPVPDMSGILLSDPVDANFHPTQHNQHQHQQLPTIFTNFQAFKFIIDKLWHCNDRAIGLLLDNYKLTRFDSLVSPITIPLHINTMSAPGQNNVDFDALLDLTEYDSFQSPSLSPAGTSKATFTSPVTAAVAAPITTTAQSLSGPSHNYDMYRQQTGFVPGAIASTMAVNQTNNTGYQDFRSLDYSTFSPEADLFDFNTSPSQGTMGASEMDMDFESQTETQQFFTVDPSSIEQEIDGLPSPPVLPTQTNNVGRLWPGAHSQAALAKAQAQQRQQQQIIQQQQQAQRQGSQPKSRGKAPAPADPLVEQKITQLLNSMRAKPSMPENQASSPMTNLPRSKKDEEEMDEDERLLASEEGKKLSSKERRQLRNKVSARAFRSRRKEYITQLESEIANKVSENGDLRAQNRALMDENKRLTDLTRMLLSSPSFSNFLDNLSSNPAAAQQTPQLKVEPQPEQRQVPKDINPYNAQQSSQQQIGMAMIPEQNMDFSMLTLDGFNFQPQVFVVDTPEVPEVIDAAVLSGKSSNFVEPIFDSEEEKLEVPAIERLVANPEISEPVDAARFDAEFEADPEFALFHNEAATTATESTKEFDCEGLSHIDIFGGVESEKVLARLELVDAGEQESAAALAMARVQRLSASCDVVTSRLELLTMDM</sequence>
<dbReference type="GO" id="GO:0003700">
    <property type="term" value="F:DNA-binding transcription factor activity"/>
    <property type="evidence" value="ECO:0007669"/>
    <property type="project" value="InterPro"/>
</dbReference>
<feature type="domain" description="BZIP" evidence="3">
    <location>
        <begin position="371"/>
        <end position="434"/>
    </location>
</feature>
<organism evidence="4 5">
    <name type="scientific">Fusarium venenatum</name>
    <dbReference type="NCBI Taxonomy" id="56646"/>
    <lineage>
        <taxon>Eukaryota</taxon>
        <taxon>Fungi</taxon>
        <taxon>Dikarya</taxon>
        <taxon>Ascomycota</taxon>
        <taxon>Pezizomycotina</taxon>
        <taxon>Sordariomycetes</taxon>
        <taxon>Hypocreomycetidae</taxon>
        <taxon>Hypocreales</taxon>
        <taxon>Nectriaceae</taxon>
        <taxon>Fusarium</taxon>
    </lineage>
</organism>
<dbReference type="FunFam" id="1.20.5.170:FF:000031">
    <property type="entry name" value="BZIP transcription factor (MeaB)"/>
    <property type="match status" value="1"/>
</dbReference>
<reference evidence="5" key="1">
    <citation type="submission" date="2014-10" db="EMBL/GenBank/DDBJ databases">
        <authorList>
            <person name="King R."/>
        </authorList>
    </citation>
    <scope>NUCLEOTIDE SEQUENCE [LARGE SCALE GENOMIC DNA]</scope>
    <source>
        <strain evidence="5">A3/5</strain>
    </source>
</reference>
<accession>A0A2L2TXD4</accession>
<dbReference type="Pfam" id="PF00170">
    <property type="entry name" value="bZIP_1"/>
    <property type="match status" value="1"/>
</dbReference>
<dbReference type="SUPFAM" id="SSF57959">
    <property type="entry name" value="Leucine zipper domain"/>
    <property type="match status" value="1"/>
</dbReference>
<dbReference type="AlphaFoldDB" id="A0A2L2TXD4"/>
<evidence type="ECO:0000313" key="4">
    <source>
        <dbReference type="EMBL" id="CEI65365.1"/>
    </source>
</evidence>
<dbReference type="PANTHER" id="PTHR37616">
    <property type="entry name" value="BZIP TRANSCRIPTION FACTOR 60-LIKE"/>
    <property type="match status" value="1"/>
</dbReference>
<keyword evidence="1" id="KW-0175">Coiled coil</keyword>
<dbReference type="Proteomes" id="UP000245910">
    <property type="component" value="Chromosome I"/>
</dbReference>
<evidence type="ECO:0000256" key="2">
    <source>
        <dbReference type="SAM" id="MobiDB-lite"/>
    </source>
</evidence>
<dbReference type="CDD" id="cd14810">
    <property type="entry name" value="bZIP_u1"/>
    <property type="match status" value="1"/>
</dbReference>
<dbReference type="PANTHER" id="PTHR37616:SF2">
    <property type="entry name" value="BZIP DOMAIN-CONTAINING PROTEIN"/>
    <property type="match status" value="1"/>
</dbReference>
<evidence type="ECO:0000259" key="3">
    <source>
        <dbReference type="PROSITE" id="PS50217"/>
    </source>
</evidence>
<dbReference type="InterPro" id="IPR004827">
    <property type="entry name" value="bZIP"/>
</dbReference>
<feature type="region of interest" description="Disordered" evidence="2">
    <location>
        <begin position="446"/>
        <end position="473"/>
    </location>
</feature>